<keyword evidence="7" id="KW-1015">Disulfide bond</keyword>
<evidence type="ECO:0000313" key="15">
    <source>
        <dbReference type="Proteomes" id="UP001230051"/>
    </source>
</evidence>
<reference evidence="14" key="1">
    <citation type="submission" date="2022-02" db="EMBL/GenBank/DDBJ databases">
        <title>Atlantic sturgeon de novo genome assembly.</title>
        <authorList>
            <person name="Stock M."/>
            <person name="Klopp C."/>
            <person name="Guiguen Y."/>
            <person name="Cabau C."/>
            <person name="Parinello H."/>
            <person name="Santidrian Yebra-Pimentel E."/>
            <person name="Kuhl H."/>
            <person name="Dirks R.P."/>
            <person name="Guessner J."/>
            <person name="Wuertz S."/>
            <person name="Du K."/>
            <person name="Schartl M."/>
        </authorList>
    </citation>
    <scope>NUCLEOTIDE SEQUENCE</scope>
    <source>
        <strain evidence="14">STURGEONOMICS-FGT-2020</strain>
        <tissue evidence="14">Whole blood</tissue>
    </source>
</reference>
<dbReference type="Gene3D" id="1.20.1070.10">
    <property type="entry name" value="Rhodopsin 7-helix transmembrane proteins"/>
    <property type="match status" value="1"/>
</dbReference>
<evidence type="ECO:0000256" key="8">
    <source>
        <dbReference type="ARBA" id="ARBA00023170"/>
    </source>
</evidence>
<dbReference type="EMBL" id="JAGXEW010000042">
    <property type="protein sequence ID" value="KAK1153218.1"/>
    <property type="molecule type" value="Genomic_DNA"/>
</dbReference>
<evidence type="ECO:0000256" key="11">
    <source>
        <dbReference type="RuleBase" id="RU000688"/>
    </source>
</evidence>
<dbReference type="InterPro" id="IPR000276">
    <property type="entry name" value="GPCR_Rhodpsn"/>
</dbReference>
<dbReference type="InterPro" id="IPR017452">
    <property type="entry name" value="GPCR_Rhodpsn_7TM"/>
</dbReference>
<evidence type="ECO:0000256" key="3">
    <source>
        <dbReference type="ARBA" id="ARBA00022692"/>
    </source>
</evidence>
<keyword evidence="9" id="KW-0325">Glycoprotein</keyword>
<keyword evidence="8 11" id="KW-0675">Receptor</keyword>
<sequence>MANCSMNLIEDVTGLTAIYCCVFVVGLPANLLSLWGLFQLLCHSNVLPIFILNLLVSDLIQLVTLPFWVSYLQKEHRWDFGEASCNIVGFIFYVNLYASVVFMCLVAIDRYIGIVHPLTCRRFRTAKSAVAASFGVWLVSFLYCLFGLLPSVYYEGQMCMEVYPVGHRYAVFKIGTIVFGFLLPCFILGFTAIRIRSALHSSPSVTQDERRRIVGILCTITVIFVGVFGPYHLVGAYKFLAFFITSDTCELEKTLFLCYRFCYGLTSFNNILDPLFYIFICDDIRKQLRRSLRCWGRSWESETSTHL</sequence>
<feature type="transmembrane region" description="Helical" evidence="12">
    <location>
        <begin position="213"/>
        <end position="234"/>
    </location>
</feature>
<keyword evidence="10 11" id="KW-0807">Transducer</keyword>
<evidence type="ECO:0000256" key="1">
    <source>
        <dbReference type="ARBA" id="ARBA00004651"/>
    </source>
</evidence>
<evidence type="ECO:0000259" key="13">
    <source>
        <dbReference type="PROSITE" id="PS50262"/>
    </source>
</evidence>
<keyword evidence="3 11" id="KW-0812">Transmembrane</keyword>
<gene>
    <name evidence="14" type="primary">GPR68</name>
    <name evidence="14" type="ORF">AOXY_G30116</name>
</gene>
<comment type="subcellular location">
    <subcellularLocation>
        <location evidence="1">Cell membrane</location>
        <topology evidence="1">Multi-pass membrane protein</topology>
    </subcellularLocation>
</comment>
<organism evidence="14 15">
    <name type="scientific">Acipenser oxyrinchus oxyrinchus</name>
    <dbReference type="NCBI Taxonomy" id="40147"/>
    <lineage>
        <taxon>Eukaryota</taxon>
        <taxon>Metazoa</taxon>
        <taxon>Chordata</taxon>
        <taxon>Craniata</taxon>
        <taxon>Vertebrata</taxon>
        <taxon>Euteleostomi</taxon>
        <taxon>Actinopterygii</taxon>
        <taxon>Chondrostei</taxon>
        <taxon>Acipenseriformes</taxon>
        <taxon>Acipenseridae</taxon>
        <taxon>Acipenser</taxon>
    </lineage>
</organism>
<accession>A0AAD8CKL7</accession>
<feature type="transmembrane region" description="Helical" evidence="12">
    <location>
        <begin position="169"/>
        <end position="193"/>
    </location>
</feature>
<proteinExistence type="inferred from homology"/>
<evidence type="ECO:0000256" key="4">
    <source>
        <dbReference type="ARBA" id="ARBA00022989"/>
    </source>
</evidence>
<feature type="transmembrane region" description="Helical" evidence="12">
    <location>
        <begin position="50"/>
        <end position="70"/>
    </location>
</feature>
<keyword evidence="4 12" id="KW-1133">Transmembrane helix</keyword>
<protein>
    <submittedName>
        <fullName evidence="14">Ovarian cancer G-protein coupled receptor 1 isoform X1</fullName>
    </submittedName>
</protein>
<dbReference type="PRINTS" id="PR00237">
    <property type="entry name" value="GPCRRHODOPSN"/>
</dbReference>
<feature type="domain" description="G-protein coupled receptors family 1 profile" evidence="13">
    <location>
        <begin position="29"/>
        <end position="277"/>
    </location>
</feature>
<name>A0AAD8CKL7_ACIOX</name>
<feature type="transmembrane region" description="Helical" evidence="12">
    <location>
        <begin position="129"/>
        <end position="149"/>
    </location>
</feature>
<comment type="caution">
    <text evidence="14">The sequence shown here is derived from an EMBL/GenBank/DDBJ whole genome shotgun (WGS) entry which is preliminary data.</text>
</comment>
<dbReference type="PROSITE" id="PS50262">
    <property type="entry name" value="G_PROTEIN_RECEP_F1_2"/>
    <property type="match status" value="1"/>
</dbReference>
<dbReference type="Pfam" id="PF00001">
    <property type="entry name" value="7tm_1"/>
    <property type="match status" value="1"/>
</dbReference>
<dbReference type="AlphaFoldDB" id="A0AAD8CKL7"/>
<evidence type="ECO:0000256" key="7">
    <source>
        <dbReference type="ARBA" id="ARBA00023157"/>
    </source>
</evidence>
<feature type="transmembrane region" description="Helical" evidence="12">
    <location>
        <begin position="90"/>
        <end position="108"/>
    </location>
</feature>
<evidence type="ECO:0000256" key="10">
    <source>
        <dbReference type="ARBA" id="ARBA00023224"/>
    </source>
</evidence>
<keyword evidence="15" id="KW-1185">Reference proteome</keyword>
<evidence type="ECO:0000256" key="12">
    <source>
        <dbReference type="SAM" id="Phobius"/>
    </source>
</evidence>
<dbReference type="Proteomes" id="UP001230051">
    <property type="component" value="Unassembled WGS sequence"/>
</dbReference>
<keyword evidence="6 12" id="KW-0472">Membrane</keyword>
<comment type="similarity">
    <text evidence="11">Belongs to the G-protein coupled receptor 1 family.</text>
</comment>
<evidence type="ECO:0000256" key="2">
    <source>
        <dbReference type="ARBA" id="ARBA00022475"/>
    </source>
</evidence>
<dbReference type="PRINTS" id="PR01157">
    <property type="entry name" value="P2YPURNOCPTR"/>
</dbReference>
<dbReference type="SUPFAM" id="SSF81321">
    <property type="entry name" value="Family A G protein-coupled receptor-like"/>
    <property type="match status" value="1"/>
</dbReference>
<dbReference type="PANTHER" id="PTHR24234">
    <property type="entry name" value="LYSOPHOSPHATIDIC ACID RECEPTOR 5/SPHINGOSYLPHOSPHORYLCHOLINE RECEPTOR"/>
    <property type="match status" value="1"/>
</dbReference>
<dbReference type="PANTHER" id="PTHR24234:SF9">
    <property type="entry name" value="G-PROTEIN COUPLED RECEPTOR 132-RELATED"/>
    <property type="match status" value="1"/>
</dbReference>
<evidence type="ECO:0000256" key="5">
    <source>
        <dbReference type="ARBA" id="ARBA00023040"/>
    </source>
</evidence>
<dbReference type="GO" id="GO:0005886">
    <property type="term" value="C:plasma membrane"/>
    <property type="evidence" value="ECO:0007669"/>
    <property type="project" value="UniProtKB-SubCell"/>
</dbReference>
<keyword evidence="5 11" id="KW-0297">G-protein coupled receptor</keyword>
<evidence type="ECO:0000256" key="9">
    <source>
        <dbReference type="ARBA" id="ARBA00023180"/>
    </source>
</evidence>
<dbReference type="GO" id="GO:0004930">
    <property type="term" value="F:G protein-coupled receptor activity"/>
    <property type="evidence" value="ECO:0007669"/>
    <property type="project" value="UniProtKB-KW"/>
</dbReference>
<feature type="transmembrane region" description="Helical" evidence="12">
    <location>
        <begin position="16"/>
        <end position="38"/>
    </location>
</feature>
<evidence type="ECO:0000256" key="6">
    <source>
        <dbReference type="ARBA" id="ARBA00023136"/>
    </source>
</evidence>
<evidence type="ECO:0000313" key="14">
    <source>
        <dbReference type="EMBL" id="KAK1153218.1"/>
    </source>
</evidence>
<keyword evidence="2" id="KW-1003">Cell membrane</keyword>
<dbReference type="PROSITE" id="PS00237">
    <property type="entry name" value="G_PROTEIN_RECEP_F1_1"/>
    <property type="match status" value="1"/>
</dbReference>